<keyword evidence="1" id="KW-1133">Transmembrane helix</keyword>
<dbReference type="OrthoDB" id="4422894at2"/>
<gene>
    <name evidence="2" type="ORF">SAMN04488539_1938</name>
</gene>
<evidence type="ECO:0000256" key="1">
    <source>
        <dbReference type="SAM" id="Phobius"/>
    </source>
</evidence>
<keyword evidence="1" id="KW-0472">Membrane</keyword>
<dbReference type="STRING" id="1203190.GCA_000312345_00983"/>
<evidence type="ECO:0000313" key="2">
    <source>
        <dbReference type="EMBL" id="SDS57269.1"/>
    </source>
</evidence>
<dbReference type="Proteomes" id="UP000182237">
    <property type="component" value="Chromosome I"/>
</dbReference>
<keyword evidence="1" id="KW-0812">Transmembrane</keyword>
<evidence type="ECO:0000313" key="3">
    <source>
        <dbReference type="Proteomes" id="UP000182237"/>
    </source>
</evidence>
<name>A0A1H1TCF3_9CORY</name>
<dbReference type="eggNOG" id="ENOG5031I0N">
    <property type="taxonomic scope" value="Bacteria"/>
</dbReference>
<dbReference type="EMBL" id="LT629765">
    <property type="protein sequence ID" value="SDS57269.1"/>
    <property type="molecule type" value="Genomic_DNA"/>
</dbReference>
<dbReference type="AlphaFoldDB" id="A0A1H1TCF3"/>
<keyword evidence="3" id="KW-1185">Reference proteome</keyword>
<protein>
    <submittedName>
        <fullName evidence="2">Uncharacterized protein</fullName>
    </submittedName>
</protein>
<organism evidence="2 3">
    <name type="scientific">Corynebacterium timonense</name>
    <dbReference type="NCBI Taxonomy" id="441500"/>
    <lineage>
        <taxon>Bacteria</taxon>
        <taxon>Bacillati</taxon>
        <taxon>Actinomycetota</taxon>
        <taxon>Actinomycetes</taxon>
        <taxon>Mycobacteriales</taxon>
        <taxon>Corynebacteriaceae</taxon>
        <taxon>Corynebacterium</taxon>
    </lineage>
</organism>
<dbReference type="RefSeq" id="WP_019193823.1">
    <property type="nucleotide sequence ID" value="NZ_LT629765.1"/>
</dbReference>
<accession>A0A1H1TCF3</accession>
<feature type="transmembrane region" description="Helical" evidence="1">
    <location>
        <begin position="48"/>
        <end position="74"/>
    </location>
</feature>
<proteinExistence type="predicted"/>
<sequence>MANSNQSVADIRNESFPDYVARIEDSYIEGYDPVSLGAPHSSLHTRKLWVGMGFILAALFGIGLAVWGVGAHLYGTGTQADYGTKLLILGLGEVAITLVIGFGLIFAGRKGYREYRERTGRVN</sequence>
<reference evidence="2 3" key="1">
    <citation type="submission" date="2016-10" db="EMBL/GenBank/DDBJ databases">
        <authorList>
            <person name="de Groot N.N."/>
        </authorList>
    </citation>
    <scope>NUCLEOTIDE SEQUENCE [LARGE SCALE GENOMIC DNA]</scope>
    <source>
        <strain evidence="2 3">DSM 45434</strain>
    </source>
</reference>
<feature type="transmembrane region" description="Helical" evidence="1">
    <location>
        <begin position="86"/>
        <end position="108"/>
    </location>
</feature>